<comment type="caution">
    <text evidence="1">The sequence shown here is derived from an EMBL/GenBank/DDBJ whole genome shotgun (WGS) entry which is preliminary data.</text>
</comment>
<sequence>MDHNNNNNKQTIFQFPPGVRFHPSDEELIVYYLLNKLNSLPLPAAVIAEVELYNYNPWDLPKKALFGEDEWYFFSPRDRKYPNGARPNRTAASGYWKATGTDKPILNSCGGERIGVKKALVFYIGKPPNGSKTDWIMIEYRIPDTLIIRPQRSKGSMRLDDWVLCRIKQKGNMSKNAWDHVQHSTSKLVGDLTNMKEQFPSVNTNNAASDICSNYFLSKDCHLLAKLLATHQYFPSSISTLSRTTSQSSNNNVKNWDRVYEHGQGKGIPVINSYNFHGSFNSQEKPNDETEYGNFSQPIPHSNKHENLVISSMLAANGTSFCNQHESQGAVFKNNLSNAIMNLQELDVAAFAERFLQ</sequence>
<keyword evidence="2" id="KW-1185">Reference proteome</keyword>
<evidence type="ECO:0000313" key="1">
    <source>
        <dbReference type="EMBL" id="KAI5666229.1"/>
    </source>
</evidence>
<protein>
    <submittedName>
        <fullName evidence="1">Uncharacterized protein</fullName>
    </submittedName>
</protein>
<reference evidence="2" key="1">
    <citation type="journal article" date="2023" name="Nat. Plants">
        <title>Single-cell RNA sequencing provides a high-resolution roadmap for understanding the multicellular compartmentation of specialized metabolism.</title>
        <authorList>
            <person name="Sun S."/>
            <person name="Shen X."/>
            <person name="Li Y."/>
            <person name="Li Y."/>
            <person name="Wang S."/>
            <person name="Li R."/>
            <person name="Zhang H."/>
            <person name="Shen G."/>
            <person name="Guo B."/>
            <person name="Wei J."/>
            <person name="Xu J."/>
            <person name="St-Pierre B."/>
            <person name="Chen S."/>
            <person name="Sun C."/>
        </authorList>
    </citation>
    <scope>NUCLEOTIDE SEQUENCE [LARGE SCALE GENOMIC DNA]</scope>
</reference>
<dbReference type="EMBL" id="CM044704">
    <property type="protein sequence ID" value="KAI5666229.1"/>
    <property type="molecule type" value="Genomic_DNA"/>
</dbReference>
<gene>
    <name evidence="1" type="ORF">M9H77_16082</name>
</gene>
<accession>A0ACC0B042</accession>
<name>A0ACC0B042_CATRO</name>
<evidence type="ECO:0000313" key="2">
    <source>
        <dbReference type="Proteomes" id="UP001060085"/>
    </source>
</evidence>
<organism evidence="1 2">
    <name type="scientific">Catharanthus roseus</name>
    <name type="common">Madagascar periwinkle</name>
    <name type="synonym">Vinca rosea</name>
    <dbReference type="NCBI Taxonomy" id="4058"/>
    <lineage>
        <taxon>Eukaryota</taxon>
        <taxon>Viridiplantae</taxon>
        <taxon>Streptophyta</taxon>
        <taxon>Embryophyta</taxon>
        <taxon>Tracheophyta</taxon>
        <taxon>Spermatophyta</taxon>
        <taxon>Magnoliopsida</taxon>
        <taxon>eudicotyledons</taxon>
        <taxon>Gunneridae</taxon>
        <taxon>Pentapetalae</taxon>
        <taxon>asterids</taxon>
        <taxon>lamiids</taxon>
        <taxon>Gentianales</taxon>
        <taxon>Apocynaceae</taxon>
        <taxon>Rauvolfioideae</taxon>
        <taxon>Vinceae</taxon>
        <taxon>Catharanthinae</taxon>
        <taxon>Catharanthus</taxon>
    </lineage>
</organism>
<dbReference type="Proteomes" id="UP001060085">
    <property type="component" value="Linkage Group LG04"/>
</dbReference>
<proteinExistence type="predicted"/>